<accession>A0A918NHX5</accession>
<reference evidence="2 3" key="1">
    <citation type="journal article" date="2014" name="Int. J. Syst. Evol. Microbiol.">
        <title>Complete genome sequence of Corynebacterium casei LMG S-19264T (=DSM 44701T), isolated from a smear-ripened cheese.</title>
        <authorList>
            <consortium name="US DOE Joint Genome Institute (JGI-PGF)"/>
            <person name="Walter F."/>
            <person name="Albersmeier A."/>
            <person name="Kalinowski J."/>
            <person name="Ruckert C."/>
        </authorList>
    </citation>
    <scope>NUCLEOTIDE SEQUENCE [LARGE SCALE GENOMIC DNA]</scope>
    <source>
        <strain evidence="2 3">KCTC 23968</strain>
    </source>
</reference>
<dbReference type="Proteomes" id="UP000600865">
    <property type="component" value="Unassembled WGS sequence"/>
</dbReference>
<dbReference type="AlphaFoldDB" id="A0A918NHX5"/>
<evidence type="ECO:0000313" key="3">
    <source>
        <dbReference type="Proteomes" id="UP000600865"/>
    </source>
</evidence>
<dbReference type="EMBL" id="BMYV01000003">
    <property type="protein sequence ID" value="GGX74270.1"/>
    <property type="molecule type" value="Genomic_DNA"/>
</dbReference>
<protein>
    <submittedName>
        <fullName evidence="2">Uncharacterized protein</fullName>
    </submittedName>
</protein>
<keyword evidence="3" id="KW-1185">Reference proteome</keyword>
<evidence type="ECO:0000313" key="2">
    <source>
        <dbReference type="EMBL" id="GGX74270.1"/>
    </source>
</evidence>
<gene>
    <name evidence="2" type="ORF">GCM10011309_25500</name>
</gene>
<feature type="region of interest" description="Disordered" evidence="1">
    <location>
        <begin position="1"/>
        <end position="41"/>
    </location>
</feature>
<sequence>MPTVESIRDTSDHRKNGSSGKNSFSPRIVSMGAGNVRKNQDQNKRELFIRFEKRQNVTKFANMIRKTMPANVLIPFALLA</sequence>
<organism evidence="2 3">
    <name type="scientific">Litorimonas cladophorae</name>
    <dbReference type="NCBI Taxonomy" id="1220491"/>
    <lineage>
        <taxon>Bacteria</taxon>
        <taxon>Pseudomonadati</taxon>
        <taxon>Pseudomonadota</taxon>
        <taxon>Alphaproteobacteria</taxon>
        <taxon>Maricaulales</taxon>
        <taxon>Robiginitomaculaceae</taxon>
    </lineage>
</organism>
<comment type="caution">
    <text evidence="2">The sequence shown here is derived from an EMBL/GenBank/DDBJ whole genome shotgun (WGS) entry which is preliminary data.</text>
</comment>
<name>A0A918NHX5_9PROT</name>
<feature type="compositionally biased region" description="Basic and acidic residues" evidence="1">
    <location>
        <begin position="1"/>
        <end position="15"/>
    </location>
</feature>
<proteinExistence type="predicted"/>
<evidence type="ECO:0000256" key="1">
    <source>
        <dbReference type="SAM" id="MobiDB-lite"/>
    </source>
</evidence>